<dbReference type="EMBL" id="JBCLYO010000003">
    <property type="protein sequence ID" value="KAL0091656.1"/>
    <property type="molecule type" value="Genomic_DNA"/>
</dbReference>
<reference evidence="3 4" key="1">
    <citation type="submission" date="2024-04" db="EMBL/GenBank/DDBJ databases">
        <title>Symmetric and asymmetric DNA N6-adenine methylation regulates different biological responses in Mucorales.</title>
        <authorList>
            <consortium name="Lawrence Berkeley National Laboratory"/>
            <person name="Lax C."/>
            <person name="Mondo S.J."/>
            <person name="Osorio-Concepcion M."/>
            <person name="Muszewska A."/>
            <person name="Corrochano-Luque M."/>
            <person name="Gutierrez G."/>
            <person name="Riley R."/>
            <person name="Lipzen A."/>
            <person name="Guo J."/>
            <person name="Hundley H."/>
            <person name="Amirebrahimi M."/>
            <person name="Ng V."/>
            <person name="Lorenzo-Gutierrez D."/>
            <person name="Binder U."/>
            <person name="Yang J."/>
            <person name="Song Y."/>
            <person name="Canovas D."/>
            <person name="Navarro E."/>
            <person name="Freitag M."/>
            <person name="Gabaldon T."/>
            <person name="Grigoriev I.V."/>
            <person name="Corrochano L.M."/>
            <person name="Nicolas F.E."/>
            <person name="Garre V."/>
        </authorList>
    </citation>
    <scope>NUCLEOTIDE SEQUENCE [LARGE SCALE GENOMIC DNA]</scope>
    <source>
        <strain evidence="3 4">L51</strain>
    </source>
</reference>
<evidence type="ECO:0000259" key="2">
    <source>
        <dbReference type="PROSITE" id="PS51912"/>
    </source>
</evidence>
<dbReference type="Proteomes" id="UP001448207">
    <property type="component" value="Unassembled WGS sequence"/>
</dbReference>
<sequence>MAAESSRDLPPELLEKLRDLELELEDGDITQKGFEKKRTNLLEQYSAPEPSKTSSSGSVISQREDEDYDYGPEPSAADVVDFLDYLPSPTHSPTRSSRGAGYMEENFQQQQLERAASESSASYNNSNNNNYPRTHPSPTIPYRPYTQTSQPLQSLQQQPLQQQQIHYGQPIRQVEAPMGHPAQGPYYHPSAPGRPYDPRMAPRPSFPQNAGPPSPMRHSPNPYGYQPQPQTQQQQRPQPSPPSGGGYRPAPITHGGAYPPRPMYNTPRPTTGQQRPMYRPVPMNRPNGNYYRPTGHPNGANGAYQDNRQDPNMMYANPRSNYPYNGRPPVHGRQNSEFTTDSSDASMRQSYGRNDQSVEWGQ</sequence>
<feature type="domain" description="DMAP1-binding" evidence="2">
    <location>
        <begin position="5"/>
        <end position="103"/>
    </location>
</feature>
<dbReference type="Pfam" id="PF06464">
    <property type="entry name" value="DMAP_binding"/>
    <property type="match status" value="1"/>
</dbReference>
<dbReference type="InterPro" id="IPR010506">
    <property type="entry name" value="DMAP1-bd"/>
</dbReference>
<evidence type="ECO:0000313" key="4">
    <source>
        <dbReference type="Proteomes" id="UP001448207"/>
    </source>
</evidence>
<proteinExistence type="predicted"/>
<gene>
    <name evidence="3" type="ORF">J3Q64DRAFT_1724720</name>
</gene>
<dbReference type="SMART" id="SM01137">
    <property type="entry name" value="DMAP_binding"/>
    <property type="match status" value="1"/>
</dbReference>
<feature type="compositionally biased region" description="Polar residues" evidence="1">
    <location>
        <begin position="51"/>
        <end position="61"/>
    </location>
</feature>
<accession>A0ABR3B968</accession>
<feature type="compositionally biased region" description="Polar residues" evidence="1">
    <location>
        <begin position="333"/>
        <end position="362"/>
    </location>
</feature>
<evidence type="ECO:0000313" key="3">
    <source>
        <dbReference type="EMBL" id="KAL0091656.1"/>
    </source>
</evidence>
<protein>
    <recommendedName>
        <fullName evidence="2">DMAP1-binding domain-containing protein</fullName>
    </recommendedName>
</protein>
<organism evidence="3 4">
    <name type="scientific">Phycomyces blakesleeanus</name>
    <dbReference type="NCBI Taxonomy" id="4837"/>
    <lineage>
        <taxon>Eukaryota</taxon>
        <taxon>Fungi</taxon>
        <taxon>Fungi incertae sedis</taxon>
        <taxon>Mucoromycota</taxon>
        <taxon>Mucoromycotina</taxon>
        <taxon>Mucoromycetes</taxon>
        <taxon>Mucorales</taxon>
        <taxon>Phycomycetaceae</taxon>
        <taxon>Phycomyces</taxon>
    </lineage>
</organism>
<keyword evidence="4" id="KW-1185">Reference proteome</keyword>
<evidence type="ECO:0000256" key="1">
    <source>
        <dbReference type="SAM" id="MobiDB-lite"/>
    </source>
</evidence>
<feature type="compositionally biased region" description="Low complexity" evidence="1">
    <location>
        <begin position="222"/>
        <end position="237"/>
    </location>
</feature>
<feature type="region of interest" description="Disordered" evidence="1">
    <location>
        <begin position="25"/>
        <end position="362"/>
    </location>
</feature>
<comment type="caution">
    <text evidence="3">The sequence shown here is derived from an EMBL/GenBank/DDBJ whole genome shotgun (WGS) entry which is preliminary data.</text>
</comment>
<name>A0ABR3B968_PHYBL</name>
<feature type="compositionally biased region" description="Low complexity" evidence="1">
    <location>
        <begin position="87"/>
        <end position="98"/>
    </location>
</feature>
<dbReference type="PROSITE" id="PS51912">
    <property type="entry name" value="DMAP1_BIND"/>
    <property type="match status" value="1"/>
</dbReference>
<feature type="compositionally biased region" description="Low complexity" evidence="1">
    <location>
        <begin position="146"/>
        <end position="164"/>
    </location>
</feature>
<feature type="compositionally biased region" description="Low complexity" evidence="1">
    <location>
        <begin position="117"/>
        <end position="131"/>
    </location>
</feature>